<dbReference type="InterPro" id="IPR036855">
    <property type="entry name" value="Znf_CCCH_sf"/>
</dbReference>
<evidence type="ECO:0000256" key="9">
    <source>
        <dbReference type="ARBA" id="ARBA00023242"/>
    </source>
</evidence>
<dbReference type="PANTHER" id="PTHR15092">
    <property type="entry name" value="POLY A -SPECIFIC RIBONUCLEASE/TARGET OF EGR1, MEMBER 1"/>
    <property type="match status" value="1"/>
</dbReference>
<comment type="subcellular location">
    <subcellularLocation>
        <location evidence="1">Nucleus speckle</location>
    </subcellularLocation>
    <subcellularLocation>
        <location evidence="2">Nucleus</location>
        <location evidence="2">Nucleolus</location>
    </subcellularLocation>
</comment>
<reference evidence="16" key="2">
    <citation type="submission" date="2015-02" db="UniProtKB">
        <authorList>
            <consortium name="EnsemblMetazoa"/>
        </authorList>
    </citation>
    <scope>IDENTIFICATION</scope>
</reference>
<dbReference type="AlphaFoldDB" id="T1J7G0"/>
<dbReference type="GO" id="GO:0017069">
    <property type="term" value="F:snRNA binding"/>
    <property type="evidence" value="ECO:0007669"/>
    <property type="project" value="TreeGrafter"/>
</dbReference>
<keyword evidence="8" id="KW-0007">Acetylation</keyword>
<dbReference type="OMA" id="RCCMPPT"/>
<dbReference type="GO" id="GO:0008270">
    <property type="term" value="F:zinc ion binding"/>
    <property type="evidence" value="ECO:0007669"/>
    <property type="project" value="UniProtKB-KW"/>
</dbReference>
<dbReference type="Proteomes" id="UP000014500">
    <property type="component" value="Unassembled WGS sequence"/>
</dbReference>
<evidence type="ECO:0000256" key="11">
    <source>
        <dbReference type="ARBA" id="ARBA00062362"/>
    </source>
</evidence>
<dbReference type="InterPro" id="IPR036397">
    <property type="entry name" value="RNaseH_sf"/>
</dbReference>
<evidence type="ECO:0000256" key="10">
    <source>
        <dbReference type="ARBA" id="ARBA00057484"/>
    </source>
</evidence>
<evidence type="ECO:0000259" key="15">
    <source>
        <dbReference type="PROSITE" id="PS50103"/>
    </source>
</evidence>
<dbReference type="PhylomeDB" id="T1J7G0"/>
<feature type="domain" description="C3H1-type" evidence="15">
    <location>
        <begin position="273"/>
        <end position="300"/>
    </location>
</feature>
<dbReference type="Gene3D" id="3.30.420.10">
    <property type="entry name" value="Ribonuclease H-like superfamily/Ribonuclease H"/>
    <property type="match status" value="2"/>
</dbReference>
<dbReference type="SUPFAM" id="SSF90229">
    <property type="entry name" value="CCCH zinc finger"/>
    <property type="match status" value="1"/>
</dbReference>
<dbReference type="eggNOG" id="KOG1990">
    <property type="taxonomic scope" value="Eukaryota"/>
</dbReference>
<reference evidence="17" key="1">
    <citation type="submission" date="2011-05" db="EMBL/GenBank/DDBJ databases">
        <authorList>
            <person name="Richards S.R."/>
            <person name="Qu J."/>
            <person name="Jiang H."/>
            <person name="Jhangiani S.N."/>
            <person name="Agravi P."/>
            <person name="Goodspeed R."/>
            <person name="Gross S."/>
            <person name="Mandapat C."/>
            <person name="Jackson L."/>
            <person name="Mathew T."/>
            <person name="Pu L."/>
            <person name="Thornton R."/>
            <person name="Saada N."/>
            <person name="Wilczek-Boney K.B."/>
            <person name="Lee S."/>
            <person name="Kovar C."/>
            <person name="Wu Y."/>
            <person name="Scherer S.E."/>
            <person name="Worley K.C."/>
            <person name="Muzny D.M."/>
            <person name="Gibbs R."/>
        </authorList>
    </citation>
    <scope>NUCLEOTIDE SEQUENCE</scope>
    <source>
        <strain evidence="17">Brora</strain>
    </source>
</reference>
<dbReference type="GO" id="GO:0016607">
    <property type="term" value="C:nuclear speck"/>
    <property type="evidence" value="ECO:0007669"/>
    <property type="project" value="UniProtKB-SubCell"/>
</dbReference>
<dbReference type="InterPro" id="IPR012337">
    <property type="entry name" value="RNaseH-like_sf"/>
</dbReference>
<evidence type="ECO:0000256" key="5">
    <source>
        <dbReference type="ARBA" id="ARBA00022723"/>
    </source>
</evidence>
<dbReference type="GO" id="GO:0015030">
    <property type="term" value="C:Cajal body"/>
    <property type="evidence" value="ECO:0007669"/>
    <property type="project" value="TreeGrafter"/>
</dbReference>
<evidence type="ECO:0000256" key="4">
    <source>
        <dbReference type="ARBA" id="ARBA00022553"/>
    </source>
</evidence>
<evidence type="ECO:0000256" key="14">
    <source>
        <dbReference type="SAM" id="MobiDB-lite"/>
    </source>
</evidence>
<keyword evidence="7 13" id="KW-0862">Zinc</keyword>
<keyword evidence="17" id="KW-1185">Reference proteome</keyword>
<evidence type="ECO:0000256" key="13">
    <source>
        <dbReference type="PROSITE-ProRule" id="PRU00723"/>
    </source>
</evidence>
<evidence type="ECO:0000256" key="3">
    <source>
        <dbReference type="ARBA" id="ARBA00008372"/>
    </source>
</evidence>
<dbReference type="InterPro" id="IPR051181">
    <property type="entry name" value="CAF1_poly(A)_ribonucleases"/>
</dbReference>
<feature type="region of interest" description="Disordered" evidence="14">
    <location>
        <begin position="367"/>
        <end position="432"/>
    </location>
</feature>
<dbReference type="HOGENOM" id="CLU_044804_1_0_1"/>
<comment type="subunit">
    <text evidence="11">Interacts with U1, U2, U4, U5 and U6 snRNAs.</text>
</comment>
<keyword evidence="5 13" id="KW-0479">Metal-binding</keyword>
<feature type="zinc finger region" description="C3H1-type" evidence="13">
    <location>
        <begin position="273"/>
        <end position="300"/>
    </location>
</feature>
<dbReference type="InterPro" id="IPR000571">
    <property type="entry name" value="Znf_CCCH"/>
</dbReference>
<dbReference type="Pfam" id="PF04857">
    <property type="entry name" value="CAF1"/>
    <property type="match status" value="2"/>
</dbReference>
<comment type="similarity">
    <text evidence="3">Belongs to the CAF1 family.</text>
</comment>
<dbReference type="FunFam" id="3.30.420.10:FF:000039">
    <property type="entry name" value="Target of EGR1 protein 1"/>
    <property type="match status" value="1"/>
</dbReference>
<name>T1J7G0_STRMM</name>
<dbReference type="SUPFAM" id="SSF53098">
    <property type="entry name" value="Ribonuclease H-like"/>
    <property type="match status" value="1"/>
</dbReference>
<sequence>MADFEAVPIIDVHKDNFVHLWPAILLAVKTSSFIAIDTELSGIGNRRGINARCVEERYKAICMAAKSRSIISFGISCFQLRHDQRKSEKESWNYLVQTFNLTALCTDEYVVEPEALQFLVGHGFDFNKQYTQGIPYYKGNDRCNLLQDKPCIRQLFLEITRSGRSIILHNALIDLVFMHQCWYAELPTVLQTFLKDVNQIYCSGIYDTKYIAEFMARTPASYLEYIFRRIQRENDEVARTDKHVEVQFLQHGHLNCIEFKNLGISTTGAKTVSSSKVCMTYANHGWCPNGHACTLSHNVDCVLDMETSLVGKKRKRKCRKRQKKDKTKRVKIEIPETVEIDMMDLTENGIEDKFDSDELVIDLDRTDAAVDTSDKPTNGTNGEKHIENDESEDPIATNWKNEPEAPKNTKPVPETPKNTKPVPETPKNTKSVPEIDEKVQIEPEKTENVNEELEEGEIMSSPIKSVKNTVDNDTMTVRLGQKSSGHRAGCDAFMTGLVMAVFLSRYSTKCEGMNSEDCVRIDEAINKIYLSGKDVPLIIQKSEFAKHSKNYLDKVQRLNGV</sequence>
<accession>T1J7G0</accession>
<dbReference type="STRING" id="126957.T1J7G0"/>
<dbReference type="GO" id="GO:0034472">
    <property type="term" value="P:snRNA 3'-end processing"/>
    <property type="evidence" value="ECO:0007669"/>
    <property type="project" value="TreeGrafter"/>
</dbReference>
<evidence type="ECO:0000256" key="6">
    <source>
        <dbReference type="ARBA" id="ARBA00022771"/>
    </source>
</evidence>
<keyword evidence="4" id="KW-0597">Phosphoprotein</keyword>
<evidence type="ECO:0000256" key="1">
    <source>
        <dbReference type="ARBA" id="ARBA00004324"/>
    </source>
</evidence>
<dbReference type="Gene3D" id="6.10.250.3220">
    <property type="match status" value="1"/>
</dbReference>
<dbReference type="EnsemblMetazoa" id="SMAR009603-RA">
    <property type="protein sequence ID" value="SMAR009603-PA"/>
    <property type="gene ID" value="SMAR009603"/>
</dbReference>
<keyword evidence="6 13" id="KW-0863">Zinc-finger</keyword>
<protein>
    <recommendedName>
        <fullName evidence="12">Target of EGR1 protein 1</fullName>
    </recommendedName>
</protein>
<evidence type="ECO:0000313" key="17">
    <source>
        <dbReference type="Proteomes" id="UP000014500"/>
    </source>
</evidence>
<dbReference type="GO" id="GO:0000175">
    <property type="term" value="F:3'-5'-RNA exonuclease activity"/>
    <property type="evidence" value="ECO:0007669"/>
    <property type="project" value="TreeGrafter"/>
</dbReference>
<dbReference type="PROSITE" id="PS50103">
    <property type="entry name" value="ZF_C3H1"/>
    <property type="match status" value="1"/>
</dbReference>
<evidence type="ECO:0000313" key="16">
    <source>
        <dbReference type="EnsemblMetazoa" id="SMAR009603-PA"/>
    </source>
</evidence>
<evidence type="ECO:0000256" key="12">
    <source>
        <dbReference type="ARBA" id="ARBA00071349"/>
    </source>
</evidence>
<evidence type="ECO:0000256" key="7">
    <source>
        <dbReference type="ARBA" id="ARBA00022833"/>
    </source>
</evidence>
<dbReference type="GO" id="GO:0005730">
    <property type="term" value="C:nucleolus"/>
    <property type="evidence" value="ECO:0007669"/>
    <property type="project" value="UniProtKB-SubCell"/>
</dbReference>
<dbReference type="PANTHER" id="PTHR15092:SF37">
    <property type="entry name" value="TARGET OF EGR1 PROTEIN 1"/>
    <property type="match status" value="1"/>
</dbReference>
<keyword evidence="9" id="KW-0539">Nucleus</keyword>
<proteinExistence type="inferred from homology"/>
<dbReference type="EMBL" id="JH431929">
    <property type="status" value="NOT_ANNOTATED_CDS"/>
    <property type="molecule type" value="Genomic_DNA"/>
</dbReference>
<evidence type="ECO:0000256" key="2">
    <source>
        <dbReference type="ARBA" id="ARBA00004604"/>
    </source>
</evidence>
<evidence type="ECO:0000256" key="8">
    <source>
        <dbReference type="ARBA" id="ARBA00022990"/>
    </source>
</evidence>
<dbReference type="InterPro" id="IPR006941">
    <property type="entry name" value="RNase_CAF1"/>
</dbReference>
<organism evidence="16 17">
    <name type="scientific">Strigamia maritima</name>
    <name type="common">European centipede</name>
    <name type="synonym">Geophilus maritimus</name>
    <dbReference type="NCBI Taxonomy" id="126957"/>
    <lineage>
        <taxon>Eukaryota</taxon>
        <taxon>Metazoa</taxon>
        <taxon>Ecdysozoa</taxon>
        <taxon>Arthropoda</taxon>
        <taxon>Myriapoda</taxon>
        <taxon>Chilopoda</taxon>
        <taxon>Pleurostigmophora</taxon>
        <taxon>Geophilomorpha</taxon>
        <taxon>Linotaeniidae</taxon>
        <taxon>Strigamia</taxon>
    </lineage>
</organism>
<comment type="function">
    <text evidence="10">Inhibits cell growth rate and cell cycle. Induces CDKN1A expression as well as TGF-beta expression. Mediates the inhibitory growth effect of EGR1. Involved in the maturation of snRNAs and snRNA 3'-tail processing.</text>
</comment>